<dbReference type="Gene3D" id="2.60.40.1120">
    <property type="entry name" value="Carboxypeptidase-like, regulatory domain"/>
    <property type="match status" value="1"/>
</dbReference>
<dbReference type="Proteomes" id="UP000184474">
    <property type="component" value="Unassembled WGS sequence"/>
</dbReference>
<evidence type="ECO:0000313" key="3">
    <source>
        <dbReference type="Proteomes" id="UP000184474"/>
    </source>
</evidence>
<keyword evidence="3" id="KW-1185">Reference proteome</keyword>
<dbReference type="InterPro" id="IPR043741">
    <property type="entry name" value="DUF5686"/>
</dbReference>
<dbReference type="EMBL" id="FRAA01000001">
    <property type="protein sequence ID" value="SHJ56280.1"/>
    <property type="molecule type" value="Genomic_DNA"/>
</dbReference>
<dbReference type="RefSeq" id="WP_170863716.1">
    <property type="nucleotide sequence ID" value="NZ_FRAA01000001.1"/>
</dbReference>
<dbReference type="Pfam" id="PF18939">
    <property type="entry name" value="DUF5686"/>
    <property type="match status" value="1"/>
</dbReference>
<evidence type="ECO:0000313" key="2">
    <source>
        <dbReference type="EMBL" id="SHJ56280.1"/>
    </source>
</evidence>
<dbReference type="InterPro" id="IPR008969">
    <property type="entry name" value="CarboxyPept-like_regulatory"/>
</dbReference>
<organism evidence="2 3">
    <name type="scientific">Reichenbachiella agariperforans</name>
    <dbReference type="NCBI Taxonomy" id="156994"/>
    <lineage>
        <taxon>Bacteria</taxon>
        <taxon>Pseudomonadati</taxon>
        <taxon>Bacteroidota</taxon>
        <taxon>Cytophagia</taxon>
        <taxon>Cytophagales</taxon>
        <taxon>Reichenbachiellaceae</taxon>
        <taxon>Reichenbachiella</taxon>
    </lineage>
</organism>
<keyword evidence="1" id="KW-0732">Signal</keyword>
<feature type="chain" id="PRO_5012070599" evidence="1">
    <location>
        <begin position="22"/>
        <end position="850"/>
    </location>
</feature>
<evidence type="ECO:0000256" key="1">
    <source>
        <dbReference type="SAM" id="SignalP"/>
    </source>
</evidence>
<dbReference type="AlphaFoldDB" id="A0A1M6KBI0"/>
<proteinExistence type="predicted"/>
<accession>A0A1M6KBI0</accession>
<reference evidence="3" key="1">
    <citation type="submission" date="2016-11" db="EMBL/GenBank/DDBJ databases">
        <authorList>
            <person name="Varghese N."/>
            <person name="Submissions S."/>
        </authorList>
    </citation>
    <scope>NUCLEOTIDE SEQUENCE [LARGE SCALE GENOMIC DNA]</scope>
    <source>
        <strain evidence="3">DSM 26134</strain>
    </source>
</reference>
<gene>
    <name evidence="2" type="ORF">SAMN04488028_101514</name>
</gene>
<dbReference type="Pfam" id="PF13715">
    <property type="entry name" value="CarbopepD_reg_2"/>
    <property type="match status" value="1"/>
</dbReference>
<dbReference type="SUPFAM" id="SSF49464">
    <property type="entry name" value="Carboxypeptidase regulatory domain-like"/>
    <property type="match status" value="1"/>
</dbReference>
<name>A0A1M6KBI0_REIAG</name>
<feature type="signal peptide" evidence="1">
    <location>
        <begin position="1"/>
        <end position="21"/>
    </location>
</feature>
<sequence length="850" mass="98258">MRLTYITVFIIGMILSLAASAQNVTRIRGVVTDAETGEVLPFVNISFEGTTIGTTSNSDGIFYIESDQATTSLKASYIGYDPQLRPVTLGASQKIDFQLTEGSLELEAVTISSKKLRYRNKENPAVTIIQKVIDNKEKNRMESLDYYEYNKYEKVEFDFNNIPEDFKEKRIMRDFQVVFDYVDTSDINGKTYLPIFLRETSSQVYYRKNPEREVEYRLGTKLTGFEDYFDNQGISYILDKLYQDVDIYDNNMSILSQRFVSPISSLAPLTYQFYIADTLVENDEKLFKLSFQPRNKNSLAFIGNVFITTDSAYAVKKIDMRIADDINLNFVEDMFIKQEFKKNEYDAYVLKTDEVSMDFSVIDGNGLGIFGRRTVSYNDLIYNQQRVDTIYTGNELVKEVNLVGDQSDEFWDGARHMELSKSEKGVYALNEEVEELPAFKRLMNIMTLLVIGYQDFNKWSIGPVGAFVSWNQIEGTRFRFGGMTTEKFSRRWQIEGYGAYGLKDEAWKYAGVVSHYFTESRLDHIRVYYANDLMNPGENLQYSLDANAFSSFRRGVNDKMIYTERMGMSFGRRLKYGFSYSIGGSIENLRPGGVLSFEPGVIDTTIKDEDERKAQEIEVTELTAGLRFGPNEKFYQGRTGMVSIPNEYPVVQFKYWHGFKGVFDADYSYDRFQVNVSKRFYVSPFGFTDVNVGYTQLWGKVPYPLLTLPRGNQSYSYLTYAFNMMNYLEFVSDQQFNFQVTHFFNGYILNKVPLIKKLKLRSIIGYKMLWGSLSDVNNPDLHDDLAPYPRHADGEQATYALTRDPYMEASIGVSNIFKFMRLDVVKRISYLERPNAPQGWALRMKVRIEF</sequence>
<protein>
    <submittedName>
        <fullName evidence="2">CarboxypepD_reg-like domain-containing protein</fullName>
    </submittedName>
</protein>
<dbReference type="STRING" id="156994.SAMN04488028_101514"/>